<reference evidence="3" key="1">
    <citation type="journal article" date="2019" name="Int. J. Syst. Evol. Microbiol.">
        <title>The Global Catalogue of Microorganisms (GCM) 10K type strain sequencing project: providing services to taxonomists for standard genome sequencing and annotation.</title>
        <authorList>
            <consortium name="The Broad Institute Genomics Platform"/>
            <consortium name="The Broad Institute Genome Sequencing Center for Infectious Disease"/>
            <person name="Wu L."/>
            <person name="Ma J."/>
        </authorList>
    </citation>
    <scope>NUCLEOTIDE SEQUENCE [LARGE SCALE GENOMIC DNA]</scope>
    <source>
        <strain evidence="3">CGMCC 4.7645</strain>
    </source>
</reference>
<evidence type="ECO:0000313" key="2">
    <source>
        <dbReference type="EMBL" id="MFD2422094.1"/>
    </source>
</evidence>
<keyword evidence="1" id="KW-0812">Transmembrane</keyword>
<organism evidence="2 3">
    <name type="scientific">Amycolatopsis pigmentata</name>
    <dbReference type="NCBI Taxonomy" id="450801"/>
    <lineage>
        <taxon>Bacteria</taxon>
        <taxon>Bacillati</taxon>
        <taxon>Actinomycetota</taxon>
        <taxon>Actinomycetes</taxon>
        <taxon>Pseudonocardiales</taxon>
        <taxon>Pseudonocardiaceae</taxon>
        <taxon>Amycolatopsis</taxon>
    </lineage>
</organism>
<keyword evidence="1" id="KW-1133">Transmembrane helix</keyword>
<dbReference type="EMBL" id="JBHUKR010000024">
    <property type="protein sequence ID" value="MFD2422094.1"/>
    <property type="molecule type" value="Genomic_DNA"/>
</dbReference>
<dbReference type="Proteomes" id="UP001597417">
    <property type="component" value="Unassembled WGS sequence"/>
</dbReference>
<dbReference type="NCBIfam" id="NF041646">
    <property type="entry name" value="VC0807_fam"/>
    <property type="match status" value="1"/>
</dbReference>
<feature type="transmembrane region" description="Helical" evidence="1">
    <location>
        <begin position="38"/>
        <end position="58"/>
    </location>
</feature>
<dbReference type="RefSeq" id="WP_378270995.1">
    <property type="nucleotide sequence ID" value="NZ_JBHUKR010000024.1"/>
</dbReference>
<name>A0ABW5G450_9PSEU</name>
<feature type="transmembrane region" description="Helical" evidence="1">
    <location>
        <begin position="90"/>
        <end position="110"/>
    </location>
</feature>
<feature type="transmembrane region" description="Helical" evidence="1">
    <location>
        <begin position="12"/>
        <end position="32"/>
    </location>
</feature>
<proteinExistence type="predicted"/>
<evidence type="ECO:0000256" key="1">
    <source>
        <dbReference type="SAM" id="Phobius"/>
    </source>
</evidence>
<comment type="caution">
    <text evidence="2">The sequence shown here is derived from an EMBL/GenBank/DDBJ whole genome shotgun (WGS) entry which is preliminary data.</text>
</comment>
<feature type="transmembrane region" description="Helical" evidence="1">
    <location>
        <begin position="65"/>
        <end position="84"/>
    </location>
</feature>
<keyword evidence="3" id="KW-1185">Reference proteome</keyword>
<evidence type="ECO:0000313" key="3">
    <source>
        <dbReference type="Proteomes" id="UP001597417"/>
    </source>
</evidence>
<accession>A0ABW5G450</accession>
<feature type="transmembrane region" description="Helical" evidence="1">
    <location>
        <begin position="185"/>
        <end position="206"/>
    </location>
</feature>
<sequence>MPTSGPKRPQAGGLLSILLEIAISIGGYYVLRAVGIDVFWSLTLPGIGVAIVAVIATVRRRRVDMLGLLVLFEVAASLSLVLTTHDPRIAAIRGPVYVSIGGLFCLATLVRKQPITAVTTSSLASFGDPARARAFESAWRAVPRYRLIMRAQTAAIGLILLTGSTIQVGILYAQPLSDVAHAIDIANIVNTVMWVAEVAAAVGFMVPARRIVLSIVDRPRDSVAPK</sequence>
<feature type="transmembrane region" description="Helical" evidence="1">
    <location>
        <begin position="154"/>
        <end position="173"/>
    </location>
</feature>
<protein>
    <submittedName>
        <fullName evidence="2">VC0807 family protein</fullName>
    </submittedName>
</protein>
<gene>
    <name evidence="2" type="ORF">ACFSXZ_37770</name>
</gene>
<keyword evidence="1" id="KW-0472">Membrane</keyword>